<protein>
    <submittedName>
        <fullName evidence="3">4-coumarate--CoA ligase-like 9</fullName>
    </submittedName>
</protein>
<dbReference type="PANTHER" id="PTHR24096">
    <property type="entry name" value="LONG-CHAIN-FATTY-ACID--COA LIGASE"/>
    <property type="match status" value="1"/>
</dbReference>
<dbReference type="InterPro" id="IPR000873">
    <property type="entry name" value="AMP-dep_synth/lig_dom"/>
</dbReference>
<dbReference type="Pfam" id="PF00501">
    <property type="entry name" value="AMP-binding"/>
    <property type="match status" value="1"/>
</dbReference>
<evidence type="ECO:0000256" key="1">
    <source>
        <dbReference type="ARBA" id="ARBA00022598"/>
    </source>
</evidence>
<dbReference type="PANTHER" id="PTHR24096:SF251">
    <property type="entry name" value="4-COUMARATE--COA LIGASE-LIKE 9"/>
    <property type="match status" value="1"/>
</dbReference>
<name>A0AAW2RJG3_9LAMI</name>
<accession>A0AAW2RJG3</accession>
<dbReference type="GO" id="GO:0016405">
    <property type="term" value="F:CoA-ligase activity"/>
    <property type="evidence" value="ECO:0007669"/>
    <property type="project" value="TreeGrafter"/>
</dbReference>
<comment type="caution">
    <text evidence="3">The sequence shown here is derived from an EMBL/GenBank/DDBJ whole genome shotgun (WGS) entry which is preliminary data.</text>
</comment>
<proteinExistence type="predicted"/>
<dbReference type="AlphaFoldDB" id="A0AAW2RJG3"/>
<dbReference type="Gene3D" id="3.40.50.980">
    <property type="match status" value="1"/>
</dbReference>
<dbReference type="SUPFAM" id="SSF56801">
    <property type="entry name" value="Acetyl-CoA synthetase-like"/>
    <property type="match status" value="1"/>
</dbReference>
<evidence type="ECO:0000313" key="3">
    <source>
        <dbReference type="EMBL" id="KAL0380209.1"/>
    </source>
</evidence>
<dbReference type="EMBL" id="JACGWK010000001">
    <property type="protein sequence ID" value="KAL0380209.1"/>
    <property type="molecule type" value="Genomic_DNA"/>
</dbReference>
<reference evidence="3" key="1">
    <citation type="submission" date="2020-06" db="EMBL/GenBank/DDBJ databases">
        <authorList>
            <person name="Li T."/>
            <person name="Hu X."/>
            <person name="Zhang T."/>
            <person name="Song X."/>
            <person name="Zhang H."/>
            <person name="Dai N."/>
            <person name="Sheng W."/>
            <person name="Hou X."/>
            <person name="Wei L."/>
        </authorList>
    </citation>
    <scope>NUCLEOTIDE SEQUENCE</scope>
    <source>
        <strain evidence="3">G01</strain>
        <tissue evidence="3">Leaf</tissue>
    </source>
</reference>
<sequence>MGESVVLMEKFDFVKMLEAVERHRVTFIPVTPPLVVAMAKSDLVDKYDLSSLQVLGCGGAPLGKEVSGRFRKKFIHVEIFQHSPDCLLPDKDCYRRNIVDIS</sequence>
<gene>
    <name evidence="3" type="ORF">Sangu_0085200</name>
</gene>
<keyword evidence="1 3" id="KW-0436">Ligase</keyword>
<evidence type="ECO:0000259" key="2">
    <source>
        <dbReference type="Pfam" id="PF00501"/>
    </source>
</evidence>
<feature type="domain" description="AMP-dependent synthetase/ligase" evidence="2">
    <location>
        <begin position="2"/>
        <end position="80"/>
    </location>
</feature>
<organism evidence="3">
    <name type="scientific">Sesamum angustifolium</name>
    <dbReference type="NCBI Taxonomy" id="2727405"/>
    <lineage>
        <taxon>Eukaryota</taxon>
        <taxon>Viridiplantae</taxon>
        <taxon>Streptophyta</taxon>
        <taxon>Embryophyta</taxon>
        <taxon>Tracheophyta</taxon>
        <taxon>Spermatophyta</taxon>
        <taxon>Magnoliopsida</taxon>
        <taxon>eudicotyledons</taxon>
        <taxon>Gunneridae</taxon>
        <taxon>Pentapetalae</taxon>
        <taxon>asterids</taxon>
        <taxon>lamiids</taxon>
        <taxon>Lamiales</taxon>
        <taxon>Pedaliaceae</taxon>
        <taxon>Sesamum</taxon>
    </lineage>
</organism>
<reference evidence="3" key="2">
    <citation type="journal article" date="2024" name="Plant">
        <title>Genomic evolution and insights into agronomic trait innovations of Sesamum species.</title>
        <authorList>
            <person name="Miao H."/>
            <person name="Wang L."/>
            <person name="Qu L."/>
            <person name="Liu H."/>
            <person name="Sun Y."/>
            <person name="Le M."/>
            <person name="Wang Q."/>
            <person name="Wei S."/>
            <person name="Zheng Y."/>
            <person name="Lin W."/>
            <person name="Duan Y."/>
            <person name="Cao H."/>
            <person name="Xiong S."/>
            <person name="Wang X."/>
            <person name="Wei L."/>
            <person name="Li C."/>
            <person name="Ma Q."/>
            <person name="Ju M."/>
            <person name="Zhao R."/>
            <person name="Li G."/>
            <person name="Mu C."/>
            <person name="Tian Q."/>
            <person name="Mei H."/>
            <person name="Zhang T."/>
            <person name="Gao T."/>
            <person name="Zhang H."/>
        </authorList>
    </citation>
    <scope>NUCLEOTIDE SEQUENCE</scope>
    <source>
        <strain evidence="3">G01</strain>
    </source>
</reference>